<proteinExistence type="predicted"/>
<organism evidence="2 3">
    <name type="scientific">Chaetomium globosum (strain ATCC 6205 / CBS 148.51 / DSM 1962 / NBRC 6347 / NRRL 1970)</name>
    <name type="common">Soil fungus</name>
    <dbReference type="NCBI Taxonomy" id="306901"/>
    <lineage>
        <taxon>Eukaryota</taxon>
        <taxon>Fungi</taxon>
        <taxon>Dikarya</taxon>
        <taxon>Ascomycota</taxon>
        <taxon>Pezizomycotina</taxon>
        <taxon>Sordariomycetes</taxon>
        <taxon>Sordariomycetidae</taxon>
        <taxon>Sordariales</taxon>
        <taxon>Chaetomiaceae</taxon>
        <taxon>Chaetomium</taxon>
    </lineage>
</organism>
<evidence type="ECO:0000313" key="2">
    <source>
        <dbReference type="EMBL" id="EAQ93819.1"/>
    </source>
</evidence>
<name>Q2HCK0_CHAGB</name>
<dbReference type="RefSeq" id="XP_001221275.1">
    <property type="nucleotide sequence ID" value="XM_001221274.1"/>
</dbReference>
<dbReference type="HOGENOM" id="CLU_2158083_0_0_1"/>
<sequence length="111" mass="12227">MPNRICPAKRAPLEGKEVDCSSETDQGQETPNDGPSTRKDPRGEPQPERRRQEPANFPRDDDLSLRESCGTYAGWGAGLPGGRCSASLMSVWCNPVRKNFGYDAEVTFLLV</sequence>
<dbReference type="GeneID" id="4386986"/>
<accession>Q2HCK0</accession>
<dbReference type="EMBL" id="CH408029">
    <property type="protein sequence ID" value="EAQ93819.1"/>
    <property type="molecule type" value="Genomic_DNA"/>
</dbReference>
<reference evidence="3" key="1">
    <citation type="journal article" date="2015" name="Genome Announc.">
        <title>Draft genome sequence of the cellulolytic fungus Chaetomium globosum.</title>
        <authorList>
            <person name="Cuomo C.A."/>
            <person name="Untereiner W.A."/>
            <person name="Ma L.-J."/>
            <person name="Grabherr M."/>
            <person name="Birren B.W."/>
        </authorList>
    </citation>
    <scope>NUCLEOTIDE SEQUENCE [LARGE SCALE GENOMIC DNA]</scope>
    <source>
        <strain evidence="3">ATCC 6205 / CBS 148.51 / DSM 1962 / NBRC 6347 / NRRL 1970</strain>
    </source>
</reference>
<dbReference type="VEuPathDB" id="FungiDB:CHGG_02054"/>
<feature type="region of interest" description="Disordered" evidence="1">
    <location>
        <begin position="1"/>
        <end position="63"/>
    </location>
</feature>
<dbReference type="Proteomes" id="UP000001056">
    <property type="component" value="Unassembled WGS sequence"/>
</dbReference>
<protein>
    <submittedName>
        <fullName evidence="2">Uncharacterized protein</fullName>
    </submittedName>
</protein>
<dbReference type="InParanoid" id="Q2HCK0"/>
<dbReference type="AlphaFoldDB" id="Q2HCK0"/>
<keyword evidence="3" id="KW-1185">Reference proteome</keyword>
<evidence type="ECO:0000256" key="1">
    <source>
        <dbReference type="SAM" id="MobiDB-lite"/>
    </source>
</evidence>
<feature type="compositionally biased region" description="Polar residues" evidence="1">
    <location>
        <begin position="21"/>
        <end position="35"/>
    </location>
</feature>
<evidence type="ECO:0000313" key="3">
    <source>
        <dbReference type="Proteomes" id="UP000001056"/>
    </source>
</evidence>
<feature type="compositionally biased region" description="Basic and acidic residues" evidence="1">
    <location>
        <begin position="36"/>
        <end position="63"/>
    </location>
</feature>
<gene>
    <name evidence="2" type="ORF">CHGG_02054</name>
</gene>